<dbReference type="EMBL" id="JABFTP020000144">
    <property type="protein sequence ID" value="KAL3283162.1"/>
    <property type="molecule type" value="Genomic_DNA"/>
</dbReference>
<dbReference type="GO" id="GO:0005525">
    <property type="term" value="F:GTP binding"/>
    <property type="evidence" value="ECO:0007669"/>
    <property type="project" value="UniProtKB-KW"/>
</dbReference>
<gene>
    <name evidence="5" type="ORF">HHI36_006314</name>
</gene>
<dbReference type="PANTHER" id="PTHR11702:SF43">
    <property type="entry name" value="GTP-BINDING PROTEIN 10"/>
    <property type="match status" value="1"/>
</dbReference>
<evidence type="ECO:0000313" key="5">
    <source>
        <dbReference type="EMBL" id="KAL3283162.1"/>
    </source>
</evidence>
<evidence type="ECO:0000256" key="1">
    <source>
        <dbReference type="ARBA" id="ARBA00022741"/>
    </source>
</evidence>
<dbReference type="InterPro" id="IPR031167">
    <property type="entry name" value="G_OBG"/>
</dbReference>
<dbReference type="InterPro" id="IPR045086">
    <property type="entry name" value="OBG_GTPase"/>
</dbReference>
<comment type="caution">
    <text evidence="5">The sequence shown here is derived from an EMBL/GenBank/DDBJ whole genome shotgun (WGS) entry which is preliminary data.</text>
</comment>
<feature type="domain" description="Obg" evidence="4">
    <location>
        <begin position="22"/>
        <end position="157"/>
    </location>
</feature>
<evidence type="ECO:0000259" key="4">
    <source>
        <dbReference type="PROSITE" id="PS51883"/>
    </source>
</evidence>
<feature type="domain" description="OBG-type G" evidence="3">
    <location>
        <begin position="158"/>
        <end position="353"/>
    </location>
</feature>
<name>A0ABD2NWQ0_9CUCU</name>
<dbReference type="Gene3D" id="2.70.210.12">
    <property type="entry name" value="GTP1/OBG domain"/>
    <property type="match status" value="1"/>
</dbReference>
<evidence type="ECO:0000256" key="2">
    <source>
        <dbReference type="ARBA" id="ARBA00023134"/>
    </source>
</evidence>
<dbReference type="PROSITE" id="PS51710">
    <property type="entry name" value="G_OBG"/>
    <property type="match status" value="1"/>
</dbReference>
<proteinExistence type="predicted"/>
<dbReference type="InterPro" id="IPR027417">
    <property type="entry name" value="P-loop_NTPase"/>
</dbReference>
<accession>A0ABD2NWQ0</accession>
<dbReference type="Pfam" id="PF01926">
    <property type="entry name" value="MMR_HSR1"/>
    <property type="match status" value="1"/>
</dbReference>
<dbReference type="SUPFAM" id="SSF82051">
    <property type="entry name" value="Obg GTP-binding protein N-terminal domain"/>
    <property type="match status" value="1"/>
</dbReference>
<evidence type="ECO:0000313" key="6">
    <source>
        <dbReference type="Proteomes" id="UP001516400"/>
    </source>
</evidence>
<keyword evidence="6" id="KW-1185">Reference proteome</keyword>
<dbReference type="Gene3D" id="3.40.50.300">
    <property type="entry name" value="P-loop containing nucleotide triphosphate hydrolases"/>
    <property type="match status" value="1"/>
</dbReference>
<keyword evidence="2" id="KW-0342">GTP-binding</keyword>
<evidence type="ECO:0008006" key="7">
    <source>
        <dbReference type="Google" id="ProtNLM"/>
    </source>
</evidence>
<reference evidence="5 6" key="1">
    <citation type="journal article" date="2021" name="BMC Biol.">
        <title>Horizontally acquired antibacterial genes associated with adaptive radiation of ladybird beetles.</title>
        <authorList>
            <person name="Li H.S."/>
            <person name="Tang X.F."/>
            <person name="Huang Y.H."/>
            <person name="Xu Z.Y."/>
            <person name="Chen M.L."/>
            <person name="Du X.Y."/>
            <person name="Qiu B.Y."/>
            <person name="Chen P.T."/>
            <person name="Zhang W."/>
            <person name="Slipinski A."/>
            <person name="Escalona H.E."/>
            <person name="Waterhouse R.M."/>
            <person name="Zwick A."/>
            <person name="Pang H."/>
        </authorList>
    </citation>
    <scope>NUCLEOTIDE SEQUENCE [LARGE SCALE GENOMIC DNA]</scope>
    <source>
        <strain evidence="5">SYSU2018</strain>
    </source>
</reference>
<dbReference type="InterPro" id="IPR006073">
    <property type="entry name" value="GTP-bd"/>
</dbReference>
<dbReference type="SUPFAM" id="SSF52540">
    <property type="entry name" value="P-loop containing nucleoside triphosphate hydrolases"/>
    <property type="match status" value="1"/>
</dbReference>
<dbReference type="Proteomes" id="UP001516400">
    <property type="component" value="Unassembled WGS sequence"/>
</dbReference>
<protein>
    <recommendedName>
        <fullName evidence="7">GTP-binding protein 10</fullName>
    </recommendedName>
</protein>
<dbReference type="GO" id="GO:0042254">
    <property type="term" value="P:ribosome biogenesis"/>
    <property type="evidence" value="ECO:0007669"/>
    <property type="project" value="UniProtKB-UniRule"/>
</dbReference>
<dbReference type="PROSITE" id="PS51883">
    <property type="entry name" value="OBG"/>
    <property type="match status" value="1"/>
</dbReference>
<sequence length="385" mass="43142">MVIKTTILLAKRKKPLRNYLKVGFRDSLNIHVSGGYGGNGFPKFGGVGGQGGNVLVIGKEDMSLEEVYKHNKSKRYIAENGRNSSPNFIRGTPGSDLKIDVPVGVTIYTEMGKKLGELDKENEELIVAKGGTGGHSGNGFLGTQGQAYPVRLDLKLIADIGLVGFPNAGKSTLLGAISHAKPKIANYPFTTMRPHLGMILYKDQRQISMADLPGLIEGAHKNKGMGHKFLKHVERTKLLLLVVDINGFQLSPQYPYRSCLDTVLLLNKELELYKPHLIEKPTLMLINKMDTVGASEKYDEIKEYFNNLSKIANQYDDDIRPEKFLKFRDILPVSIKENKEDVEFVKEKLRKHLDILADEEAIENDNLDLYQDVRKHMRERGPKVV</sequence>
<dbReference type="PANTHER" id="PTHR11702">
    <property type="entry name" value="DEVELOPMENTALLY REGULATED GTP-BINDING PROTEIN-RELATED"/>
    <property type="match status" value="1"/>
</dbReference>
<organism evidence="5 6">
    <name type="scientific">Cryptolaemus montrouzieri</name>
    <dbReference type="NCBI Taxonomy" id="559131"/>
    <lineage>
        <taxon>Eukaryota</taxon>
        <taxon>Metazoa</taxon>
        <taxon>Ecdysozoa</taxon>
        <taxon>Arthropoda</taxon>
        <taxon>Hexapoda</taxon>
        <taxon>Insecta</taxon>
        <taxon>Pterygota</taxon>
        <taxon>Neoptera</taxon>
        <taxon>Endopterygota</taxon>
        <taxon>Coleoptera</taxon>
        <taxon>Polyphaga</taxon>
        <taxon>Cucujiformia</taxon>
        <taxon>Coccinelloidea</taxon>
        <taxon>Coccinellidae</taxon>
        <taxon>Scymninae</taxon>
        <taxon>Scymnini</taxon>
        <taxon>Cryptolaemus</taxon>
    </lineage>
</organism>
<keyword evidence="1" id="KW-0547">Nucleotide-binding</keyword>
<dbReference type="InterPro" id="IPR036726">
    <property type="entry name" value="GTP1_OBG_dom_sf"/>
</dbReference>
<evidence type="ECO:0000259" key="3">
    <source>
        <dbReference type="PROSITE" id="PS51710"/>
    </source>
</evidence>
<dbReference type="PRINTS" id="PR00326">
    <property type="entry name" value="GTP1OBG"/>
</dbReference>
<dbReference type="CDD" id="cd01898">
    <property type="entry name" value="Obg"/>
    <property type="match status" value="1"/>
</dbReference>
<dbReference type="Pfam" id="PF01018">
    <property type="entry name" value="GTP1_OBG"/>
    <property type="match status" value="1"/>
</dbReference>
<dbReference type="InterPro" id="IPR006169">
    <property type="entry name" value="GTP1_OBG_dom"/>
</dbReference>
<dbReference type="AlphaFoldDB" id="A0ABD2NWQ0"/>